<protein>
    <submittedName>
        <fullName evidence="3">DUF4468 domain-containing protein</fullName>
    </submittedName>
</protein>
<evidence type="ECO:0000313" key="3">
    <source>
        <dbReference type="EMBL" id="UXP32165.1"/>
    </source>
</evidence>
<organism evidence="3 4">
    <name type="scientific">Reichenbachiella agarivorans</name>
    <dbReference type="NCBI Taxonomy" id="2979464"/>
    <lineage>
        <taxon>Bacteria</taxon>
        <taxon>Pseudomonadati</taxon>
        <taxon>Bacteroidota</taxon>
        <taxon>Cytophagia</taxon>
        <taxon>Cytophagales</taxon>
        <taxon>Reichenbachiellaceae</taxon>
        <taxon>Reichenbachiella</taxon>
    </lineage>
</organism>
<gene>
    <name evidence="3" type="ORF">N6H18_17640</name>
</gene>
<accession>A0ABY6CNS2</accession>
<sequence>MKKIVFILAVITSFQASAQLTLESGRYLAQKVVRLQGQDAELFQKAKAWVAANTNPTQDKTFFDEDANKIIVNAMIEHDLSGIPSVANYTLVLEFRNNMYRETFKDFTYKTGNKVYLFEDKKLKSKSKIVKDISLEIETFSENLQSSMYSELMAKKTQD</sequence>
<dbReference type="Gene3D" id="3.30.530.80">
    <property type="match status" value="1"/>
</dbReference>
<proteinExistence type="predicted"/>
<keyword evidence="4" id="KW-1185">Reference proteome</keyword>
<dbReference type="EMBL" id="CP106679">
    <property type="protein sequence ID" value="UXP32165.1"/>
    <property type="molecule type" value="Genomic_DNA"/>
</dbReference>
<keyword evidence="1" id="KW-0732">Signal</keyword>
<dbReference type="Pfam" id="PF14730">
    <property type="entry name" value="DUF4468"/>
    <property type="match status" value="1"/>
</dbReference>
<name>A0ABY6CNS2_9BACT</name>
<evidence type="ECO:0000313" key="4">
    <source>
        <dbReference type="Proteomes" id="UP001065174"/>
    </source>
</evidence>
<feature type="chain" id="PRO_5045740060" evidence="1">
    <location>
        <begin position="19"/>
        <end position="159"/>
    </location>
</feature>
<dbReference type="RefSeq" id="WP_262309601.1">
    <property type="nucleotide sequence ID" value="NZ_CP106679.1"/>
</dbReference>
<reference evidence="3" key="1">
    <citation type="submission" date="2022-09" db="EMBL/GenBank/DDBJ databases">
        <title>Comparative genomics and taxonomic characterization of three novel marine species of genus Reichenbachiella exhibiting antioxidant and polysaccharide degradation activities.</title>
        <authorList>
            <person name="Muhammad N."/>
            <person name="Lee Y.-J."/>
            <person name="Ko J."/>
            <person name="Kim S.-G."/>
        </authorList>
    </citation>
    <scope>NUCLEOTIDE SEQUENCE</scope>
    <source>
        <strain evidence="3">BKB1-1</strain>
    </source>
</reference>
<feature type="signal peptide" evidence="1">
    <location>
        <begin position="1"/>
        <end position="18"/>
    </location>
</feature>
<dbReference type="InterPro" id="IPR027823">
    <property type="entry name" value="DUF4468"/>
</dbReference>
<feature type="domain" description="DUF4468" evidence="2">
    <location>
        <begin position="36"/>
        <end position="110"/>
    </location>
</feature>
<evidence type="ECO:0000256" key="1">
    <source>
        <dbReference type="SAM" id="SignalP"/>
    </source>
</evidence>
<evidence type="ECO:0000259" key="2">
    <source>
        <dbReference type="Pfam" id="PF14730"/>
    </source>
</evidence>
<dbReference type="Proteomes" id="UP001065174">
    <property type="component" value="Chromosome"/>
</dbReference>